<dbReference type="InterPro" id="IPR020568">
    <property type="entry name" value="Ribosomal_Su5_D2-typ_SF"/>
</dbReference>
<evidence type="ECO:0000256" key="1">
    <source>
        <dbReference type="ARBA" id="ARBA00002663"/>
    </source>
</evidence>
<dbReference type="NCBIfam" id="TIGR00188">
    <property type="entry name" value="rnpA"/>
    <property type="match status" value="1"/>
</dbReference>
<dbReference type="GO" id="GO:0004526">
    <property type="term" value="F:ribonuclease P activity"/>
    <property type="evidence" value="ECO:0007669"/>
    <property type="project" value="UniProtKB-UniRule"/>
</dbReference>
<evidence type="ECO:0000256" key="6">
    <source>
        <dbReference type="ARBA" id="ARBA00022884"/>
    </source>
</evidence>
<evidence type="ECO:0000256" key="7">
    <source>
        <dbReference type="HAMAP-Rule" id="MF_00227"/>
    </source>
</evidence>
<comment type="similarity">
    <text evidence="7">Belongs to the RnpA family.</text>
</comment>
<dbReference type="InterPro" id="IPR014721">
    <property type="entry name" value="Ribsml_uS5_D2-typ_fold_subgr"/>
</dbReference>
<accession>W0EFR6</accession>
<keyword evidence="5 7" id="KW-0378">Hydrolase</keyword>
<dbReference type="Gene3D" id="3.30.230.10">
    <property type="match status" value="1"/>
</dbReference>
<dbReference type="PANTHER" id="PTHR33992">
    <property type="entry name" value="RIBONUCLEASE P PROTEIN COMPONENT"/>
    <property type="match status" value="1"/>
</dbReference>
<proteinExistence type="inferred from homology"/>
<sequence>MLTQNLRLRHKKDYNLVFAQGKSFSNRYVVLYIMEDTKSKYGFIASKKVGNAVQRNRAKRLMREVIRRNMSEIKPNLEIICIARANIKGVSYWEVEKSCLNTLKKAKALLS</sequence>
<dbReference type="AlphaFoldDB" id="W0EFR6"/>
<dbReference type="InterPro" id="IPR000100">
    <property type="entry name" value="RNase_P"/>
</dbReference>
<dbReference type="EMBL" id="CP007032">
    <property type="protein sequence ID" value="AHF08353.1"/>
    <property type="molecule type" value="Genomic_DNA"/>
</dbReference>
<keyword evidence="4 7" id="KW-0255">Endonuclease</keyword>
<evidence type="ECO:0000256" key="2">
    <source>
        <dbReference type="ARBA" id="ARBA00022694"/>
    </source>
</evidence>
<dbReference type="Proteomes" id="UP000010847">
    <property type="component" value="Chromosome"/>
</dbReference>
<keyword evidence="2 7" id="KW-0819">tRNA processing</keyword>
<keyword evidence="3 7" id="KW-0540">Nuclease</keyword>
<dbReference type="PANTHER" id="PTHR33992:SF1">
    <property type="entry name" value="RIBONUCLEASE P PROTEIN COMPONENT"/>
    <property type="match status" value="1"/>
</dbReference>
<dbReference type="eggNOG" id="COG0594">
    <property type="taxonomic scope" value="Bacteria"/>
</dbReference>
<dbReference type="Pfam" id="PF00825">
    <property type="entry name" value="Ribonuclease_P"/>
    <property type="match status" value="1"/>
</dbReference>
<dbReference type="SUPFAM" id="SSF54211">
    <property type="entry name" value="Ribosomal protein S5 domain 2-like"/>
    <property type="match status" value="1"/>
</dbReference>
<evidence type="ECO:0000313" key="9">
    <source>
        <dbReference type="EMBL" id="AHF08353.1"/>
    </source>
</evidence>
<dbReference type="OrthoDB" id="9810867at2"/>
<dbReference type="PROSITE" id="PS00648">
    <property type="entry name" value="RIBONUCLEASE_P"/>
    <property type="match status" value="1"/>
</dbReference>
<dbReference type="HAMAP" id="MF_00227">
    <property type="entry name" value="RNase_P"/>
    <property type="match status" value="1"/>
</dbReference>
<dbReference type="RefSeq" id="WP_006717710.1">
    <property type="nucleotide sequence ID" value="NZ_CP007032.1"/>
</dbReference>
<dbReference type="STRING" id="871968.DESME_15905"/>
<evidence type="ECO:0000256" key="8">
    <source>
        <dbReference type="NCBIfam" id="TIGR00188"/>
    </source>
</evidence>
<keyword evidence="10" id="KW-1185">Reference proteome</keyword>
<dbReference type="GO" id="GO:0042781">
    <property type="term" value="F:3'-tRNA processing endoribonuclease activity"/>
    <property type="evidence" value="ECO:0007669"/>
    <property type="project" value="TreeGrafter"/>
</dbReference>
<dbReference type="GO" id="GO:0001682">
    <property type="term" value="P:tRNA 5'-leader removal"/>
    <property type="evidence" value="ECO:0007669"/>
    <property type="project" value="UniProtKB-UniRule"/>
</dbReference>
<gene>
    <name evidence="7" type="primary">rnpA</name>
    <name evidence="9" type="ORF">DESME_15905</name>
</gene>
<evidence type="ECO:0000256" key="5">
    <source>
        <dbReference type="ARBA" id="ARBA00022801"/>
    </source>
</evidence>
<reference evidence="9 10" key="1">
    <citation type="submission" date="2013-12" db="EMBL/GenBank/DDBJ databases">
        <authorList>
            <consortium name="DOE Joint Genome Institute"/>
            <person name="Smidt H."/>
            <person name="Huntemann M."/>
            <person name="Han J."/>
            <person name="Chen A."/>
            <person name="Kyrpides N."/>
            <person name="Mavromatis K."/>
            <person name="Markowitz V."/>
            <person name="Palaniappan K."/>
            <person name="Ivanova N."/>
            <person name="Schaumberg A."/>
            <person name="Pati A."/>
            <person name="Liolios K."/>
            <person name="Nordberg H.P."/>
            <person name="Cantor M.N."/>
            <person name="Hua S.X."/>
            <person name="Woyke T."/>
        </authorList>
    </citation>
    <scope>NUCLEOTIDE SEQUENCE [LARGE SCALE GENOMIC DNA]</scope>
    <source>
        <strain evidence="10">DSM 15288</strain>
    </source>
</reference>
<dbReference type="GO" id="GO:0000049">
    <property type="term" value="F:tRNA binding"/>
    <property type="evidence" value="ECO:0007669"/>
    <property type="project" value="UniProtKB-UniRule"/>
</dbReference>
<evidence type="ECO:0000256" key="3">
    <source>
        <dbReference type="ARBA" id="ARBA00022722"/>
    </source>
</evidence>
<organism evidence="9 10">
    <name type="scientific">Desulfitobacterium metallireducens DSM 15288</name>
    <dbReference type="NCBI Taxonomy" id="871968"/>
    <lineage>
        <taxon>Bacteria</taxon>
        <taxon>Bacillati</taxon>
        <taxon>Bacillota</taxon>
        <taxon>Clostridia</taxon>
        <taxon>Eubacteriales</taxon>
        <taxon>Desulfitobacteriaceae</taxon>
        <taxon>Desulfitobacterium</taxon>
    </lineage>
</organism>
<dbReference type="InterPro" id="IPR020539">
    <property type="entry name" value="RNase_P_CS"/>
</dbReference>
<dbReference type="HOGENOM" id="CLU_117179_9_3_9"/>
<keyword evidence="6 7" id="KW-0694">RNA-binding</keyword>
<comment type="subunit">
    <text evidence="7">Consists of a catalytic RNA component (M1 or rnpB) and a protein subunit.</text>
</comment>
<comment type="catalytic activity">
    <reaction evidence="7">
        <text>Endonucleolytic cleavage of RNA, removing 5'-extranucleotides from tRNA precursor.</text>
        <dbReference type="EC" id="3.1.26.5"/>
    </reaction>
</comment>
<dbReference type="KEGG" id="dmt:DESME_15905"/>
<name>W0EFR6_9FIRM</name>
<dbReference type="EC" id="3.1.26.5" evidence="7 8"/>
<protein>
    <recommendedName>
        <fullName evidence="7 8">Ribonuclease P protein component</fullName>
        <shortName evidence="7">RNase P protein</shortName>
        <shortName evidence="7">RNaseP protein</shortName>
        <ecNumber evidence="7 8">3.1.26.5</ecNumber>
    </recommendedName>
    <alternativeName>
        <fullName evidence="7">Protein C5</fullName>
    </alternativeName>
</protein>
<evidence type="ECO:0000256" key="4">
    <source>
        <dbReference type="ARBA" id="ARBA00022759"/>
    </source>
</evidence>
<evidence type="ECO:0000313" key="10">
    <source>
        <dbReference type="Proteomes" id="UP000010847"/>
    </source>
</evidence>
<dbReference type="GO" id="GO:0030677">
    <property type="term" value="C:ribonuclease P complex"/>
    <property type="evidence" value="ECO:0007669"/>
    <property type="project" value="TreeGrafter"/>
</dbReference>
<comment type="function">
    <text evidence="1 7">RNaseP catalyzes the removal of the 5'-leader sequence from pre-tRNA to produce the mature 5'-terminus. It can also cleave other RNA substrates such as 4.5S RNA. The protein component plays an auxiliary but essential role in vivo by binding to the 5'-leader sequence and broadening the substrate specificity of the ribozyme.</text>
</comment>